<dbReference type="SUPFAM" id="SSF56645">
    <property type="entry name" value="Acyl-CoA dehydrogenase NM domain-like"/>
    <property type="match status" value="1"/>
</dbReference>
<organism evidence="1 2">
    <name type="scientific">Microbacterium schleiferi</name>
    <dbReference type="NCBI Taxonomy" id="69362"/>
    <lineage>
        <taxon>Bacteria</taxon>
        <taxon>Bacillati</taxon>
        <taxon>Actinomycetota</taxon>
        <taxon>Actinomycetes</taxon>
        <taxon>Micrococcales</taxon>
        <taxon>Microbacteriaceae</taxon>
        <taxon>Microbacterium</taxon>
    </lineage>
</organism>
<dbReference type="SUPFAM" id="SSF47203">
    <property type="entry name" value="Acyl-CoA dehydrogenase C-terminal domain-like"/>
    <property type="match status" value="1"/>
</dbReference>
<keyword evidence="2" id="KW-1185">Reference proteome</keyword>
<sequence length="331" mass="35391">MRGAVSAAAEIDGFGTDVDPTLAWCVAVGEWAPPVGEGRTTELWELLASTAAVDVAAARILEPHLDALTILAQAERSELRSPHDTWGVFAAESPDHRLRAEQSRTGWRLRGTKPWCSLASHLSRALVTATLDDGRRRLFAVDLRADGVRPHAGPWAARGLAQVVSAPVDFDDAPGEPVGEAGWYLERPGFAWGGMSVAACWWGAATRIAQRLLAPAQSANADQLSLVHLGKVDTALWSARAVLAEAADLVDDGRSRRVGERAVSERLRAVVADAATLTLAEAAAALGPGPLTRDEQFARNSADLHLYLQQHHGLRDVARIGREAARQGAAW</sequence>
<gene>
    <name evidence="1" type="ORF">IT882_14030</name>
</gene>
<dbReference type="AlphaFoldDB" id="A0A7S8MZG1"/>
<dbReference type="InterPro" id="IPR046373">
    <property type="entry name" value="Acyl-CoA_Oxase/DH_mid-dom_sf"/>
</dbReference>
<dbReference type="EMBL" id="CP064760">
    <property type="protein sequence ID" value="QPE06124.1"/>
    <property type="molecule type" value="Genomic_DNA"/>
</dbReference>
<name>A0A7S8MZG1_9MICO</name>
<reference evidence="1 2" key="1">
    <citation type="submission" date="2020-11" db="EMBL/GenBank/DDBJ databases">
        <title>Amino acid is mineralized and recycled by bacteria in oceanic microbiome.</title>
        <authorList>
            <person name="Zheng L.Y."/>
        </authorList>
    </citation>
    <scope>NUCLEOTIDE SEQUENCE [LARGE SCALE GENOMIC DNA]</scope>
    <source>
        <strain evidence="1 2">A32-1</strain>
    </source>
</reference>
<dbReference type="InterPro" id="IPR009100">
    <property type="entry name" value="AcylCoA_DH/oxidase_NM_dom_sf"/>
</dbReference>
<evidence type="ECO:0000313" key="1">
    <source>
        <dbReference type="EMBL" id="QPE06124.1"/>
    </source>
</evidence>
<dbReference type="KEGG" id="msf:IT882_14030"/>
<evidence type="ECO:0000313" key="2">
    <source>
        <dbReference type="Proteomes" id="UP000594480"/>
    </source>
</evidence>
<proteinExistence type="predicted"/>
<accession>A0A7S8MZG1</accession>
<protein>
    <submittedName>
        <fullName evidence="1">Acyl-CoA dehydrogenase</fullName>
    </submittedName>
</protein>
<dbReference type="Gene3D" id="2.40.110.10">
    <property type="entry name" value="Butyryl-CoA Dehydrogenase, subunit A, domain 2"/>
    <property type="match status" value="1"/>
</dbReference>
<dbReference type="InterPro" id="IPR036250">
    <property type="entry name" value="AcylCo_DH-like_C"/>
</dbReference>
<dbReference type="GO" id="GO:0016627">
    <property type="term" value="F:oxidoreductase activity, acting on the CH-CH group of donors"/>
    <property type="evidence" value="ECO:0007669"/>
    <property type="project" value="InterPro"/>
</dbReference>
<dbReference type="Proteomes" id="UP000594480">
    <property type="component" value="Chromosome"/>
</dbReference>